<sequence length="92" mass="9426">MNELLFGTADTLIDLLGGPGNVLAVTYTLGDRCVKVAVAHPDAARPAELGAHPAVRDATMSACGIDLDVGPRNCPAFALTLLASANILPELT</sequence>
<proteinExistence type="predicted"/>
<dbReference type="Proteomes" id="UP001499895">
    <property type="component" value="Unassembled WGS sequence"/>
</dbReference>
<name>A0ABP3KHT9_9ACTN</name>
<organism evidence="1 2">
    <name type="scientific">Streptomyces stramineus</name>
    <dbReference type="NCBI Taxonomy" id="173861"/>
    <lineage>
        <taxon>Bacteria</taxon>
        <taxon>Bacillati</taxon>
        <taxon>Actinomycetota</taxon>
        <taxon>Actinomycetes</taxon>
        <taxon>Kitasatosporales</taxon>
        <taxon>Streptomycetaceae</taxon>
        <taxon>Streptomyces</taxon>
    </lineage>
</organism>
<comment type="caution">
    <text evidence="1">The sequence shown here is derived from an EMBL/GenBank/DDBJ whole genome shotgun (WGS) entry which is preliminary data.</text>
</comment>
<keyword evidence="2" id="KW-1185">Reference proteome</keyword>
<accession>A0ABP3KHT9</accession>
<protein>
    <submittedName>
        <fullName evidence="1">Uncharacterized protein</fullName>
    </submittedName>
</protein>
<evidence type="ECO:0000313" key="2">
    <source>
        <dbReference type="Proteomes" id="UP001499895"/>
    </source>
</evidence>
<reference evidence="2" key="1">
    <citation type="journal article" date="2019" name="Int. J. Syst. Evol. Microbiol.">
        <title>The Global Catalogue of Microorganisms (GCM) 10K type strain sequencing project: providing services to taxonomists for standard genome sequencing and annotation.</title>
        <authorList>
            <consortium name="The Broad Institute Genomics Platform"/>
            <consortium name="The Broad Institute Genome Sequencing Center for Infectious Disease"/>
            <person name="Wu L."/>
            <person name="Ma J."/>
        </authorList>
    </citation>
    <scope>NUCLEOTIDE SEQUENCE [LARGE SCALE GENOMIC DNA]</scope>
    <source>
        <strain evidence="2">JCM 10649</strain>
    </source>
</reference>
<evidence type="ECO:0000313" key="1">
    <source>
        <dbReference type="EMBL" id="GAA0480188.1"/>
    </source>
</evidence>
<dbReference type="RefSeq" id="WP_344094221.1">
    <property type="nucleotide sequence ID" value="NZ_BAAAHB010000065.1"/>
</dbReference>
<gene>
    <name evidence="1" type="ORF">GCM10009544_47690</name>
</gene>
<dbReference type="EMBL" id="BAAAHB010000065">
    <property type="protein sequence ID" value="GAA0480188.1"/>
    <property type="molecule type" value="Genomic_DNA"/>
</dbReference>